<feature type="region of interest" description="Disordered" evidence="1">
    <location>
        <begin position="114"/>
        <end position="182"/>
    </location>
</feature>
<dbReference type="Proteomes" id="UP000291343">
    <property type="component" value="Unassembled WGS sequence"/>
</dbReference>
<dbReference type="OrthoDB" id="10459035at2759"/>
<feature type="compositionally biased region" description="Low complexity" evidence="1">
    <location>
        <begin position="123"/>
        <end position="138"/>
    </location>
</feature>
<evidence type="ECO:0000313" key="3">
    <source>
        <dbReference type="Proteomes" id="UP000291343"/>
    </source>
</evidence>
<feature type="compositionally biased region" description="Polar residues" evidence="1">
    <location>
        <begin position="142"/>
        <end position="152"/>
    </location>
</feature>
<evidence type="ECO:0000313" key="2">
    <source>
        <dbReference type="EMBL" id="RZF47209.1"/>
    </source>
</evidence>
<feature type="compositionally biased region" description="Basic and acidic residues" evidence="1">
    <location>
        <begin position="25"/>
        <end position="36"/>
    </location>
</feature>
<dbReference type="EMBL" id="QKKF02004629">
    <property type="protein sequence ID" value="RZF47209.1"/>
    <property type="molecule type" value="Genomic_DNA"/>
</dbReference>
<feature type="region of interest" description="Disordered" evidence="1">
    <location>
        <begin position="222"/>
        <end position="255"/>
    </location>
</feature>
<feature type="region of interest" description="Disordered" evidence="1">
    <location>
        <begin position="1"/>
        <end position="48"/>
    </location>
</feature>
<comment type="caution">
    <text evidence="2">The sequence shown here is derived from an EMBL/GenBank/DDBJ whole genome shotgun (WGS) entry which is preliminary data.</text>
</comment>
<protein>
    <recommendedName>
        <fullName evidence="4">Enkurin domain-containing protein</fullName>
    </recommendedName>
</protein>
<proteinExistence type="predicted"/>
<accession>A0A482XP91</accession>
<gene>
    <name evidence="2" type="ORF">LSTR_LSTR004918</name>
</gene>
<feature type="compositionally biased region" description="Polar residues" evidence="1">
    <location>
        <begin position="224"/>
        <end position="241"/>
    </location>
</feature>
<reference evidence="2 3" key="1">
    <citation type="journal article" date="2017" name="Gigascience">
        <title>Genome sequence of the small brown planthopper, Laodelphax striatellus.</title>
        <authorList>
            <person name="Zhu J."/>
            <person name="Jiang F."/>
            <person name="Wang X."/>
            <person name="Yang P."/>
            <person name="Bao Y."/>
            <person name="Zhao W."/>
            <person name="Wang W."/>
            <person name="Lu H."/>
            <person name="Wang Q."/>
            <person name="Cui N."/>
            <person name="Li J."/>
            <person name="Chen X."/>
            <person name="Luo L."/>
            <person name="Yu J."/>
            <person name="Kang L."/>
            <person name="Cui F."/>
        </authorList>
    </citation>
    <scope>NUCLEOTIDE SEQUENCE [LARGE SCALE GENOMIC DNA]</scope>
    <source>
        <strain evidence="2">Lst14</strain>
    </source>
</reference>
<dbReference type="InParanoid" id="A0A482XP91"/>
<evidence type="ECO:0008006" key="4">
    <source>
        <dbReference type="Google" id="ProtNLM"/>
    </source>
</evidence>
<organism evidence="2 3">
    <name type="scientific">Laodelphax striatellus</name>
    <name type="common">Small brown planthopper</name>
    <name type="synonym">Delphax striatella</name>
    <dbReference type="NCBI Taxonomy" id="195883"/>
    <lineage>
        <taxon>Eukaryota</taxon>
        <taxon>Metazoa</taxon>
        <taxon>Ecdysozoa</taxon>
        <taxon>Arthropoda</taxon>
        <taxon>Hexapoda</taxon>
        <taxon>Insecta</taxon>
        <taxon>Pterygota</taxon>
        <taxon>Neoptera</taxon>
        <taxon>Paraneoptera</taxon>
        <taxon>Hemiptera</taxon>
        <taxon>Auchenorrhyncha</taxon>
        <taxon>Fulgoroidea</taxon>
        <taxon>Delphacidae</taxon>
        <taxon>Criomorphinae</taxon>
        <taxon>Laodelphax</taxon>
    </lineage>
</organism>
<feature type="compositionally biased region" description="Basic residues" evidence="1">
    <location>
        <begin position="1"/>
        <end position="24"/>
    </location>
</feature>
<keyword evidence="3" id="KW-1185">Reference proteome</keyword>
<name>A0A482XP91_LAOST</name>
<sequence length="445" mass="51123">MQRKRLSRSSRKLGRKNYIKANMKKIRDIQSKAKQQEDEEIQRNLSHTQQLKSIKSTIKKSSKKVISQGNDGRITNSLSTRSQVTLPNDNAVSLCMKKFIENIKVSKNNMCDSVSKKKSLGNSIESESSSSLHSSSSEENAHQNFGKVTTRNIVPHKLQASTKNNSSNKTKKPPKNLPSKEFEIVKTIFRQPNYSKAYKNEGCQTIEESNESISSTVLFRYPSNGKSVNTNDTTEQGSQTDIKPKTDVHSKSKIPFNTQKNDRRTEAMRKYQVNKSLRFQKNSVMNKQMTSVTANAMQIERQKSINMRNIRGNSNQNTITASNIEDFEKMCEEIEKTNKMSPFARHQTEFLQNDSGKIKDKIYKSMKKDSNRPKGSITLPEHKRNEYLAQIMIRRRNMMKDLNSASDDRTKTQEDKINLQENLKTIDHAFEVFSQNNLYIDLGKR</sequence>
<dbReference type="AlphaFoldDB" id="A0A482XP91"/>
<evidence type="ECO:0000256" key="1">
    <source>
        <dbReference type="SAM" id="MobiDB-lite"/>
    </source>
</evidence>